<dbReference type="EMBL" id="GBXM01029220">
    <property type="protein sequence ID" value="JAH79357.1"/>
    <property type="molecule type" value="Transcribed_RNA"/>
</dbReference>
<proteinExistence type="predicted"/>
<reference evidence="1" key="2">
    <citation type="journal article" date="2015" name="Fish Shellfish Immunol.">
        <title>Early steps in the European eel (Anguilla anguilla)-Vibrio vulnificus interaction in the gills: Role of the RtxA13 toxin.</title>
        <authorList>
            <person name="Callol A."/>
            <person name="Pajuelo D."/>
            <person name="Ebbesson L."/>
            <person name="Teles M."/>
            <person name="MacKenzie S."/>
            <person name="Amaro C."/>
        </authorList>
    </citation>
    <scope>NUCLEOTIDE SEQUENCE</scope>
</reference>
<protein>
    <submittedName>
        <fullName evidence="1">Uncharacterized protein</fullName>
    </submittedName>
</protein>
<organism evidence="1">
    <name type="scientific">Anguilla anguilla</name>
    <name type="common">European freshwater eel</name>
    <name type="synonym">Muraena anguilla</name>
    <dbReference type="NCBI Taxonomy" id="7936"/>
    <lineage>
        <taxon>Eukaryota</taxon>
        <taxon>Metazoa</taxon>
        <taxon>Chordata</taxon>
        <taxon>Craniata</taxon>
        <taxon>Vertebrata</taxon>
        <taxon>Euteleostomi</taxon>
        <taxon>Actinopterygii</taxon>
        <taxon>Neopterygii</taxon>
        <taxon>Teleostei</taxon>
        <taxon>Anguilliformes</taxon>
        <taxon>Anguillidae</taxon>
        <taxon>Anguilla</taxon>
    </lineage>
</organism>
<accession>A0A0E9VMT4</accession>
<name>A0A0E9VMT4_ANGAN</name>
<reference evidence="1" key="1">
    <citation type="submission" date="2014-11" db="EMBL/GenBank/DDBJ databases">
        <authorList>
            <person name="Amaro Gonzalez C."/>
        </authorList>
    </citation>
    <scope>NUCLEOTIDE SEQUENCE</scope>
</reference>
<evidence type="ECO:0000313" key="1">
    <source>
        <dbReference type="EMBL" id="JAH79357.1"/>
    </source>
</evidence>
<dbReference type="AlphaFoldDB" id="A0A0E9VMT4"/>
<sequence length="26" mass="2902">MCPAATGFFLTAYRLVNYNLTDLFCG</sequence>